<evidence type="ECO:0008006" key="15">
    <source>
        <dbReference type="Google" id="ProtNLM"/>
    </source>
</evidence>
<feature type="transmembrane region" description="Helical" evidence="10">
    <location>
        <begin position="299"/>
        <end position="317"/>
    </location>
</feature>
<dbReference type="Gene3D" id="3.40.50.300">
    <property type="entry name" value="P-loop containing nucleotide triphosphate hydrolases"/>
    <property type="match status" value="2"/>
</dbReference>
<feature type="transmembrane region" description="Helical" evidence="10">
    <location>
        <begin position="418"/>
        <end position="442"/>
    </location>
</feature>
<dbReference type="EMBL" id="KV454002">
    <property type="protein sequence ID" value="ODQ48190.1"/>
    <property type="molecule type" value="Genomic_DNA"/>
</dbReference>
<evidence type="ECO:0000313" key="14">
    <source>
        <dbReference type="Proteomes" id="UP000094455"/>
    </source>
</evidence>
<keyword evidence="7 10" id="KW-1133">Transmembrane helix</keyword>
<dbReference type="GeneID" id="30177738"/>
<dbReference type="CDD" id="cd03244">
    <property type="entry name" value="ABCC_MRP_domain2"/>
    <property type="match status" value="1"/>
</dbReference>
<evidence type="ECO:0000313" key="13">
    <source>
        <dbReference type="EMBL" id="ODQ48190.1"/>
    </source>
</evidence>
<feature type="compositionally biased region" description="Acidic residues" evidence="9">
    <location>
        <begin position="482"/>
        <end position="492"/>
    </location>
</feature>
<dbReference type="GO" id="GO:0005524">
    <property type="term" value="F:ATP binding"/>
    <property type="evidence" value="ECO:0007669"/>
    <property type="project" value="UniProtKB-KW"/>
</dbReference>
<feature type="region of interest" description="Disordered" evidence="9">
    <location>
        <begin position="482"/>
        <end position="529"/>
    </location>
</feature>
<dbReference type="PANTHER" id="PTHR24223">
    <property type="entry name" value="ATP-BINDING CASSETTE SUB-FAMILY C"/>
    <property type="match status" value="1"/>
</dbReference>
<evidence type="ECO:0000256" key="9">
    <source>
        <dbReference type="SAM" id="MobiDB-lite"/>
    </source>
</evidence>
<feature type="transmembrane region" description="Helical" evidence="10">
    <location>
        <begin position="864"/>
        <end position="884"/>
    </location>
</feature>
<keyword evidence="3" id="KW-0813">Transport</keyword>
<dbReference type="GO" id="GO:0016887">
    <property type="term" value="F:ATP hydrolysis activity"/>
    <property type="evidence" value="ECO:0007669"/>
    <property type="project" value="InterPro"/>
</dbReference>
<dbReference type="InterPro" id="IPR003439">
    <property type="entry name" value="ABC_transporter-like_ATP-bd"/>
</dbReference>
<evidence type="ECO:0000256" key="7">
    <source>
        <dbReference type="ARBA" id="ARBA00022989"/>
    </source>
</evidence>
<keyword evidence="6" id="KW-0067">ATP-binding</keyword>
<dbReference type="InterPro" id="IPR017871">
    <property type="entry name" value="ABC_transporter-like_CS"/>
</dbReference>
<dbReference type="Pfam" id="PF00005">
    <property type="entry name" value="ABC_tran"/>
    <property type="match status" value="2"/>
</dbReference>
<evidence type="ECO:0000256" key="3">
    <source>
        <dbReference type="ARBA" id="ARBA00022448"/>
    </source>
</evidence>
<reference evidence="13 14" key="1">
    <citation type="journal article" date="2016" name="Proc. Natl. Acad. Sci. U.S.A.">
        <title>Comparative genomics of biotechnologically important yeasts.</title>
        <authorList>
            <person name="Riley R."/>
            <person name="Haridas S."/>
            <person name="Wolfe K.H."/>
            <person name="Lopes M.R."/>
            <person name="Hittinger C.T."/>
            <person name="Goeker M."/>
            <person name="Salamov A.A."/>
            <person name="Wisecaver J.H."/>
            <person name="Long T.M."/>
            <person name="Calvey C.H."/>
            <person name="Aerts A.L."/>
            <person name="Barry K.W."/>
            <person name="Choi C."/>
            <person name="Clum A."/>
            <person name="Coughlan A.Y."/>
            <person name="Deshpande S."/>
            <person name="Douglass A.P."/>
            <person name="Hanson S.J."/>
            <person name="Klenk H.-P."/>
            <person name="LaButti K.M."/>
            <person name="Lapidus A."/>
            <person name="Lindquist E.A."/>
            <person name="Lipzen A.M."/>
            <person name="Meier-Kolthoff J.P."/>
            <person name="Ohm R.A."/>
            <person name="Otillar R.P."/>
            <person name="Pangilinan J.L."/>
            <person name="Peng Y."/>
            <person name="Rokas A."/>
            <person name="Rosa C.A."/>
            <person name="Scheuner C."/>
            <person name="Sibirny A.A."/>
            <person name="Slot J.C."/>
            <person name="Stielow J.B."/>
            <person name="Sun H."/>
            <person name="Kurtzman C.P."/>
            <person name="Blackwell M."/>
            <person name="Grigoriev I.V."/>
            <person name="Jeffries T.W."/>
        </authorList>
    </citation>
    <scope>NUCLEOTIDE SEQUENCE [LARGE SCALE GENOMIC DNA]</scope>
    <source>
        <strain evidence="13 14">NRRL Y-2026</strain>
    </source>
</reference>
<feature type="domain" description="ABC transmembrane type-1" evidence="12">
    <location>
        <begin position="869"/>
        <end position="1145"/>
    </location>
</feature>
<feature type="domain" description="ABC transmembrane type-1" evidence="12">
    <location>
        <begin position="157"/>
        <end position="439"/>
    </location>
</feature>
<evidence type="ECO:0000256" key="10">
    <source>
        <dbReference type="SAM" id="Phobius"/>
    </source>
</evidence>
<evidence type="ECO:0000259" key="12">
    <source>
        <dbReference type="PROSITE" id="PS50929"/>
    </source>
</evidence>
<dbReference type="CDD" id="cd03250">
    <property type="entry name" value="ABCC_MRP_domain1"/>
    <property type="match status" value="1"/>
</dbReference>
<feature type="transmembrane region" description="Helical" evidence="10">
    <location>
        <begin position="197"/>
        <end position="221"/>
    </location>
</feature>
<protein>
    <recommendedName>
        <fullName evidence="15">Oligomycin resistance ATP-dependent permease YOR1</fullName>
    </recommendedName>
</protein>
<gene>
    <name evidence="13" type="ORF">PICMEDRAFT_16003</name>
</gene>
<dbReference type="InterPro" id="IPR011527">
    <property type="entry name" value="ABC1_TM_dom"/>
</dbReference>
<accession>A0A1E3NQ18</accession>
<comment type="subcellular location">
    <subcellularLocation>
        <location evidence="1">Membrane</location>
        <topology evidence="1">Multi-pass membrane protein</topology>
    </subcellularLocation>
</comment>
<evidence type="ECO:0000256" key="4">
    <source>
        <dbReference type="ARBA" id="ARBA00022692"/>
    </source>
</evidence>
<evidence type="ECO:0000256" key="8">
    <source>
        <dbReference type="ARBA" id="ARBA00023136"/>
    </source>
</evidence>
<dbReference type="PROSITE" id="PS00211">
    <property type="entry name" value="ABC_TRANSPORTER_1"/>
    <property type="match status" value="1"/>
</dbReference>
<dbReference type="GO" id="GO:0008559">
    <property type="term" value="F:ABC-type xenobiotic transporter activity"/>
    <property type="evidence" value="ECO:0007669"/>
    <property type="project" value="TreeGrafter"/>
</dbReference>
<sequence>MAKAVTESHLEGQPDVLVKNQRRLLSFLLSKKIPPIPSAEERKPYGEFHANYISRMMFWWLNPIMRVGYKRTITDNDLFYLDESQKSEHLYSIFRSHFETCVQREIHKFLQKRCKEKGTAYDASAAYTDEDIEDFVIPTYVIPYCLYKTLMRQYNTGIFYKVIADVANSTTPLLQKKLVSFVEIKGFFPDTYVGKGVGYAVGCCLLIFISSLTINHSFYHLQLSGAMSRSMLTRLMLDKALSVDAKGNHLFAASKVQSMISTDLNRIDLAIGFFPFLLTTFVPVAICIGLLIWNIGPSALVGIGIFIVIVLFLGSCLKQLMTIRKKASKFTDRRVNLMKELLKNYKMIKFYSWEASYSDRIHDARFSEMKHLLTLQSLRNVLTSLAFAMPILASMATFCTAYDVTSSRSAADIFSSLSLFQVLAIQFMLVPMALTMTADLVVSVKKMNKFLTCKDQDPNQFMIESFKDDKLALKIEDGDFEWDTFDDDEPEDDAAKNGDPETHESGGNAGSLHEKGYDDSSNEKHDSPTADLSSLVMTDIESEDKAFNDKVSLPEIDSPEVKKTSFAGLHNINLEINKGEFIVVTGSIGSGKSSLLDAMAGLMKKTNGKVLADGELLLCGYPWVQNATIRDNIIFGLPYNEKKYYEVVSACSLLNDFDQFTGGDMTEVGERGITLSGGQKARINLARAIYADKDIILLDDVLSAVDAKVGRHIVNECILGLLKHKTRIMATHQLSLIESANRMIFMNGDGSIDVGTTNELRERNVKLQGLLNFQQEGVEEKASEDAEAEFVADSQQEQVEKENEKEQEINIQLEKSRTTQRGEGEHIVEKDVVRIVGDEERAVNALDFSVYLDYCKLAFGKYPILAPTIFVAFAIINTFCNYFTNTWLSFWTEQKFSGRSTSFYMGIYIMFSFLYTFTLAFFFYLICYFTNNASRMLNFKASQKILHVPMSFMDVSPIGRVLNRFTKDTDVLDNEIVEQLRQFINPFCSVVGTIILCIIYIPWFAIAVPLIIIFYVVVANYYQASAREIKRLEAIKRSLVYSHFNEALSGKDTIKAYRIQTEVKEKLDVLMDNQNEAYFLTLVNQRWLGANLSVLAFCIVFIIAMLCVFSVFSISPASTGLLLTYVINLTGTMTMMMRSLTQVENEFNSVERLDHYAFHLVQEKAYEIPENDPDPSWPQHGEITFENVSMKYRPELPYVLSNLNMHIKKNEKIGFCGRTGAGKSTFMTCLYRLTEFEGDIAIDGVDIKTLGLHTLRSKLTIIPQDPVLFVGTIRENLDPFLEHSDEKLWDALCTAGLIARDVLPVVKQQSKDDENLHKFHLTRVVEDDGTNFSIGERQLIALARALVRKTKILILDEATSSVDYETDSKIQVTIASQFSDCTILCVAHRLNTILNYDRIVVLDEGKVIEFDSPKTLFMNSNSHFRAMCDQAKITIEDFN</sequence>
<dbReference type="InterPro" id="IPR027417">
    <property type="entry name" value="P-loop_NTPase"/>
</dbReference>
<dbReference type="Gene3D" id="1.20.1560.10">
    <property type="entry name" value="ABC transporter type 1, transmembrane domain"/>
    <property type="match status" value="2"/>
</dbReference>
<feature type="transmembrane region" description="Helical" evidence="10">
    <location>
        <begin position="378"/>
        <end position="398"/>
    </location>
</feature>
<dbReference type="CDD" id="cd18597">
    <property type="entry name" value="ABC_6TM_YOR1_D1_like"/>
    <property type="match status" value="1"/>
</dbReference>
<dbReference type="SUPFAM" id="SSF52540">
    <property type="entry name" value="P-loop containing nucleoside triphosphate hydrolases"/>
    <property type="match status" value="2"/>
</dbReference>
<dbReference type="PANTHER" id="PTHR24223:SF456">
    <property type="entry name" value="MULTIDRUG RESISTANCE-ASSOCIATED PROTEIN LETHAL(2)03659"/>
    <property type="match status" value="1"/>
</dbReference>
<dbReference type="FunFam" id="1.20.1560.10:FF:000010">
    <property type="entry name" value="Multidrug resistance-associated ABC transporter"/>
    <property type="match status" value="1"/>
</dbReference>
<feature type="compositionally biased region" description="Basic and acidic residues" evidence="9">
    <location>
        <begin position="493"/>
        <end position="504"/>
    </location>
</feature>
<dbReference type="InterPro" id="IPR036640">
    <property type="entry name" value="ABC1_TM_sf"/>
</dbReference>
<keyword evidence="14" id="KW-1185">Reference proteome</keyword>
<dbReference type="PROSITE" id="PS50929">
    <property type="entry name" value="ABC_TM1F"/>
    <property type="match status" value="2"/>
</dbReference>
<evidence type="ECO:0000256" key="5">
    <source>
        <dbReference type="ARBA" id="ARBA00022741"/>
    </source>
</evidence>
<dbReference type="InterPro" id="IPR003593">
    <property type="entry name" value="AAA+_ATPase"/>
</dbReference>
<evidence type="ECO:0000256" key="1">
    <source>
        <dbReference type="ARBA" id="ARBA00004141"/>
    </source>
</evidence>
<comment type="similarity">
    <text evidence="2">Belongs to the ABC transporter superfamily. ABCC family. Conjugate transporter (TC 3.A.1.208) subfamily.</text>
</comment>
<evidence type="ECO:0000256" key="6">
    <source>
        <dbReference type="ARBA" id="ARBA00022840"/>
    </source>
</evidence>
<dbReference type="STRING" id="763406.A0A1E3NQ18"/>
<feature type="domain" description="ABC transporter" evidence="11">
    <location>
        <begin position="551"/>
        <end position="773"/>
    </location>
</feature>
<feature type="transmembrane region" description="Helical" evidence="10">
    <location>
        <begin position="1120"/>
        <end position="1137"/>
    </location>
</feature>
<feature type="compositionally biased region" description="Basic and acidic residues" evidence="9">
    <location>
        <begin position="512"/>
        <end position="528"/>
    </location>
</feature>
<dbReference type="FunFam" id="3.40.50.300:FF:000565">
    <property type="entry name" value="ABC bile acid transporter"/>
    <property type="match status" value="1"/>
</dbReference>
<keyword evidence="4 10" id="KW-0812">Transmembrane</keyword>
<dbReference type="SMART" id="SM00382">
    <property type="entry name" value="AAA"/>
    <property type="match status" value="2"/>
</dbReference>
<dbReference type="CDD" id="cd18606">
    <property type="entry name" value="ABC_6TM_YOR1_D2_like"/>
    <property type="match status" value="1"/>
</dbReference>
<dbReference type="GO" id="GO:0005886">
    <property type="term" value="C:plasma membrane"/>
    <property type="evidence" value="ECO:0007669"/>
    <property type="project" value="TreeGrafter"/>
</dbReference>
<evidence type="ECO:0000259" key="11">
    <source>
        <dbReference type="PROSITE" id="PS50893"/>
    </source>
</evidence>
<feature type="transmembrane region" description="Helical" evidence="10">
    <location>
        <begin position="904"/>
        <end position="930"/>
    </location>
</feature>
<feature type="domain" description="ABC transporter" evidence="11">
    <location>
        <begin position="1183"/>
        <end position="1429"/>
    </location>
</feature>
<dbReference type="PROSITE" id="PS50893">
    <property type="entry name" value="ABC_TRANSPORTER_2"/>
    <property type="match status" value="2"/>
</dbReference>
<feature type="transmembrane region" description="Helical" evidence="10">
    <location>
        <begin position="269"/>
        <end position="293"/>
    </location>
</feature>
<dbReference type="Pfam" id="PF00664">
    <property type="entry name" value="ABC_membrane"/>
    <property type="match status" value="2"/>
</dbReference>
<evidence type="ECO:0000256" key="2">
    <source>
        <dbReference type="ARBA" id="ARBA00009726"/>
    </source>
</evidence>
<organism evidence="13 14">
    <name type="scientific">Pichia membranifaciens NRRL Y-2026</name>
    <dbReference type="NCBI Taxonomy" id="763406"/>
    <lineage>
        <taxon>Eukaryota</taxon>
        <taxon>Fungi</taxon>
        <taxon>Dikarya</taxon>
        <taxon>Ascomycota</taxon>
        <taxon>Saccharomycotina</taxon>
        <taxon>Pichiomycetes</taxon>
        <taxon>Pichiales</taxon>
        <taxon>Pichiaceae</taxon>
        <taxon>Pichia</taxon>
    </lineage>
</organism>
<dbReference type="FunFam" id="3.40.50.300:FF:001750">
    <property type="entry name" value="ATP-binding cassette transporter"/>
    <property type="match status" value="1"/>
</dbReference>
<keyword evidence="5" id="KW-0547">Nucleotide-binding</keyword>
<dbReference type="SUPFAM" id="SSF90123">
    <property type="entry name" value="ABC transporter transmembrane region"/>
    <property type="match status" value="2"/>
</dbReference>
<keyword evidence="8 10" id="KW-0472">Membrane</keyword>
<dbReference type="RefSeq" id="XP_019019303.1">
    <property type="nucleotide sequence ID" value="XM_019161051.1"/>
</dbReference>
<proteinExistence type="inferred from homology"/>
<feature type="transmembrane region" description="Helical" evidence="10">
    <location>
        <begin position="1094"/>
        <end position="1114"/>
    </location>
</feature>
<dbReference type="OrthoDB" id="6500128at2759"/>
<name>A0A1E3NQ18_9ASCO</name>
<dbReference type="InterPro" id="IPR050173">
    <property type="entry name" value="ABC_transporter_C-like"/>
</dbReference>
<dbReference type="Proteomes" id="UP000094455">
    <property type="component" value="Unassembled WGS sequence"/>
</dbReference>